<feature type="compositionally biased region" description="Low complexity" evidence="8">
    <location>
        <begin position="743"/>
        <end position="755"/>
    </location>
</feature>
<dbReference type="PANTHER" id="PTHR47782">
    <property type="entry name" value="ZN(II)2CYS6 TRANSCRIPTION FACTOR (EUROFUNG)-RELATED"/>
    <property type="match status" value="1"/>
</dbReference>
<dbReference type="STRING" id="177199.A0A420YMI7"/>
<dbReference type="InterPro" id="IPR007219">
    <property type="entry name" value="XnlR_reg_dom"/>
</dbReference>
<dbReference type="Gene3D" id="4.10.240.10">
    <property type="entry name" value="Zn(2)-C6 fungal-type DNA-binding domain"/>
    <property type="match status" value="1"/>
</dbReference>
<feature type="region of interest" description="Disordered" evidence="8">
    <location>
        <begin position="223"/>
        <end position="242"/>
    </location>
</feature>
<reference evidence="10 11" key="1">
    <citation type="submission" date="2018-08" db="EMBL/GenBank/DDBJ databases">
        <title>Draft genome of the lignicolous fungus Coniochaeta pulveracea.</title>
        <authorList>
            <person name="Borstlap C.J."/>
            <person name="De Witt R.N."/>
            <person name="Botha A."/>
            <person name="Volschenk H."/>
        </authorList>
    </citation>
    <scope>NUCLEOTIDE SEQUENCE [LARGE SCALE GENOMIC DNA]</scope>
    <source>
        <strain evidence="10 11">CAB683</strain>
    </source>
</reference>
<keyword evidence="2" id="KW-0479">Metal-binding</keyword>
<feature type="region of interest" description="Disordered" evidence="8">
    <location>
        <begin position="657"/>
        <end position="694"/>
    </location>
</feature>
<comment type="caution">
    <text evidence="10">The sequence shown here is derived from an EMBL/GenBank/DDBJ whole genome shotgun (WGS) entry which is preliminary data.</text>
</comment>
<dbReference type="EMBL" id="QVQW01000003">
    <property type="protein sequence ID" value="RKU49006.1"/>
    <property type="molecule type" value="Genomic_DNA"/>
</dbReference>
<evidence type="ECO:0000256" key="4">
    <source>
        <dbReference type="ARBA" id="ARBA00023015"/>
    </source>
</evidence>
<dbReference type="SUPFAM" id="SSF57701">
    <property type="entry name" value="Zn2/Cys6 DNA-binding domain"/>
    <property type="match status" value="1"/>
</dbReference>
<keyword evidence="4" id="KW-0805">Transcription regulation</keyword>
<evidence type="ECO:0000313" key="11">
    <source>
        <dbReference type="Proteomes" id="UP000275385"/>
    </source>
</evidence>
<evidence type="ECO:0000256" key="3">
    <source>
        <dbReference type="ARBA" id="ARBA00022833"/>
    </source>
</evidence>
<dbReference type="CDD" id="cd12148">
    <property type="entry name" value="fungal_TF_MHR"/>
    <property type="match status" value="1"/>
</dbReference>
<accession>A0A420YMI7</accession>
<sequence length="1058" mass="116929">MEPTAIFRQQGLAPPAARYPQYFFPPNAAQLPQYVFLPQPAQPPQQQQPQQQQQHPPARDEVSDNDAAQNRPRHVLPACLRCKGKKTGCDAGLPRCSKCQRVGVACEFYDSTKGMKIDRSYLVRLKETVRQLEAEYARVLGEDDDSDSNEEIVTPGGMVRLNETDETPRYLGPSSGIAMTRLVMEEAKRYTESNRISELVPEVRARRTERMNRMQSIVSFRQSLAGPSSRKKSYPMVSDHPAEDLPSRAIADRLVEVYIQRAQVLTPTLHEKVLLKDLDAVFQGDTDPYRRFVVNMVMAISMQKLDTQYAGLADSYYLAAMQHFENVVRPKDLKTLQCLVLIGQYSLLTPTRTAVYFVIGLATRICQQLGLAEEKTITAGYDMGLVDPLTLDLRRRLCWIVATNEFGLAQSMGRPNGFAKTDDFMDVGFFATVEDENITEQGIKPGEPSGKKLVAIHFCKMRILQAEIRRMLYEKSVSEQPTDESHPWFGQMEEKMKSWLNSAPQKPEWCKPWFTGRYHTIVITLYRPSPQVPKPTPKAALRCYDSAAYIINLSSKQVEKAAIDITWVFLLTLYMALNTILWTLSYAEVRQAHVKDEVEELVNVALDIIEQCSERWPGTAAASQLYGVLAKACMQGYESKEDRTPDMLFGTTPSFGAVSSPSASDSAPTSESTPTGPTSQQQAPPPAAVAPPQFGYVFDATPDEMKVNFTFDQKPPPFHHTSPSFRSNSIFAAPASDSQGRRFSYFPPEYPSSEPQGRRGSFFPPDFMQVGHTPVSEQSEEPTPPATQSTPQNPVSLSPFQSPFSHTMSPPIPSLAESLPSPPDSLAAPSRNPNNVGRLSPTPTFHSRGTTSPTPPIPFDSPSYSTTQPSPNVMPIFKQEPSDSNSYSNHVKQERAGVPNRQGFTNPPPTNTRQRPLPPNTITDWFSPPPPFISPVAFSSGMTPGPWADLPIAPGSGAFGIGSGPGGGYNAPAAPRSYPFPGSNNNPVEFSNMFGGQDQAMVGMDYGFPNTERHGSLSQQQQMELMDALETDGLLEIDAFLQAPPGVNGSGMEGIQWA</sequence>
<dbReference type="GO" id="GO:0000981">
    <property type="term" value="F:DNA-binding transcription factor activity, RNA polymerase II-specific"/>
    <property type="evidence" value="ECO:0007669"/>
    <property type="project" value="InterPro"/>
</dbReference>
<evidence type="ECO:0000256" key="2">
    <source>
        <dbReference type="ARBA" id="ARBA00022723"/>
    </source>
</evidence>
<evidence type="ECO:0000256" key="5">
    <source>
        <dbReference type="ARBA" id="ARBA00023125"/>
    </source>
</evidence>
<dbReference type="GO" id="GO:0043565">
    <property type="term" value="F:sequence-specific DNA binding"/>
    <property type="evidence" value="ECO:0007669"/>
    <property type="project" value="TreeGrafter"/>
</dbReference>
<feature type="region of interest" description="Disordered" evidence="8">
    <location>
        <begin position="39"/>
        <end position="70"/>
    </location>
</feature>
<keyword evidence="11" id="KW-1185">Reference proteome</keyword>
<comment type="subcellular location">
    <subcellularLocation>
        <location evidence="1">Nucleus</location>
    </subcellularLocation>
</comment>
<dbReference type="PROSITE" id="PS50048">
    <property type="entry name" value="ZN2_CY6_FUNGAL_2"/>
    <property type="match status" value="1"/>
</dbReference>
<proteinExistence type="predicted"/>
<feature type="domain" description="Zn(2)-C6 fungal-type" evidence="9">
    <location>
        <begin position="78"/>
        <end position="108"/>
    </location>
</feature>
<name>A0A420YMI7_9PEZI</name>
<gene>
    <name evidence="10" type="ORF">DL546_009671</name>
</gene>
<evidence type="ECO:0000313" key="10">
    <source>
        <dbReference type="EMBL" id="RKU49006.1"/>
    </source>
</evidence>
<evidence type="ECO:0000256" key="7">
    <source>
        <dbReference type="ARBA" id="ARBA00023242"/>
    </source>
</evidence>
<dbReference type="CDD" id="cd00067">
    <property type="entry name" value="GAL4"/>
    <property type="match status" value="1"/>
</dbReference>
<organism evidence="10 11">
    <name type="scientific">Coniochaeta pulveracea</name>
    <dbReference type="NCBI Taxonomy" id="177199"/>
    <lineage>
        <taxon>Eukaryota</taxon>
        <taxon>Fungi</taxon>
        <taxon>Dikarya</taxon>
        <taxon>Ascomycota</taxon>
        <taxon>Pezizomycotina</taxon>
        <taxon>Sordariomycetes</taxon>
        <taxon>Sordariomycetidae</taxon>
        <taxon>Coniochaetales</taxon>
        <taxon>Coniochaetaceae</taxon>
        <taxon>Coniochaeta</taxon>
    </lineage>
</organism>
<feature type="compositionally biased region" description="Polar residues" evidence="8">
    <location>
        <begin position="786"/>
        <end position="808"/>
    </location>
</feature>
<protein>
    <recommendedName>
        <fullName evidence="9">Zn(2)-C6 fungal-type domain-containing protein</fullName>
    </recommendedName>
</protein>
<evidence type="ECO:0000259" key="9">
    <source>
        <dbReference type="PROSITE" id="PS50048"/>
    </source>
</evidence>
<feature type="compositionally biased region" description="Low complexity" evidence="8">
    <location>
        <begin position="657"/>
        <end position="682"/>
    </location>
</feature>
<dbReference type="GO" id="GO:0006351">
    <property type="term" value="P:DNA-templated transcription"/>
    <property type="evidence" value="ECO:0007669"/>
    <property type="project" value="InterPro"/>
</dbReference>
<feature type="compositionally biased region" description="Low complexity" evidence="8">
    <location>
        <begin position="814"/>
        <end position="830"/>
    </location>
</feature>
<feature type="region of interest" description="Disordered" evidence="8">
    <location>
        <begin position="708"/>
        <end position="917"/>
    </location>
</feature>
<dbReference type="GO" id="GO:0008270">
    <property type="term" value="F:zinc ion binding"/>
    <property type="evidence" value="ECO:0007669"/>
    <property type="project" value="InterPro"/>
</dbReference>
<keyword evidence="7" id="KW-0539">Nucleus</keyword>
<dbReference type="PROSITE" id="PS00463">
    <property type="entry name" value="ZN2_CY6_FUNGAL_1"/>
    <property type="match status" value="1"/>
</dbReference>
<dbReference type="Pfam" id="PF04082">
    <property type="entry name" value="Fungal_trans"/>
    <property type="match status" value="1"/>
</dbReference>
<dbReference type="OrthoDB" id="5416384at2759"/>
<dbReference type="InterPro" id="IPR052202">
    <property type="entry name" value="Yeast_MetPath_Reg"/>
</dbReference>
<keyword evidence="6" id="KW-0804">Transcription</keyword>
<dbReference type="PANTHER" id="PTHR47782:SF8">
    <property type="entry name" value="ZN(II)2CYS6 TRANSCRIPTION FACTOR (EUROFUNG)"/>
    <property type="match status" value="1"/>
</dbReference>
<dbReference type="SMART" id="SM00066">
    <property type="entry name" value="GAL4"/>
    <property type="match status" value="1"/>
</dbReference>
<dbReference type="Proteomes" id="UP000275385">
    <property type="component" value="Unassembled WGS sequence"/>
</dbReference>
<dbReference type="InterPro" id="IPR036864">
    <property type="entry name" value="Zn2-C6_fun-type_DNA-bd_sf"/>
</dbReference>
<dbReference type="GO" id="GO:0045944">
    <property type="term" value="P:positive regulation of transcription by RNA polymerase II"/>
    <property type="evidence" value="ECO:0007669"/>
    <property type="project" value="TreeGrafter"/>
</dbReference>
<feature type="compositionally biased region" description="Low complexity" evidence="8">
    <location>
        <begin position="44"/>
        <end position="56"/>
    </location>
</feature>
<keyword evidence="5" id="KW-0238">DNA-binding</keyword>
<feature type="compositionally biased region" description="Polar residues" evidence="8">
    <location>
        <begin position="721"/>
        <end position="730"/>
    </location>
</feature>
<feature type="compositionally biased region" description="Polar residues" evidence="8">
    <location>
        <begin position="862"/>
        <end position="871"/>
    </location>
</feature>
<evidence type="ECO:0000256" key="8">
    <source>
        <dbReference type="SAM" id="MobiDB-lite"/>
    </source>
</evidence>
<dbReference type="Pfam" id="PF00172">
    <property type="entry name" value="Zn_clus"/>
    <property type="match status" value="1"/>
</dbReference>
<keyword evidence="3" id="KW-0862">Zinc</keyword>
<evidence type="ECO:0000256" key="6">
    <source>
        <dbReference type="ARBA" id="ARBA00023163"/>
    </source>
</evidence>
<dbReference type="GO" id="GO:0005634">
    <property type="term" value="C:nucleus"/>
    <property type="evidence" value="ECO:0007669"/>
    <property type="project" value="UniProtKB-SubCell"/>
</dbReference>
<dbReference type="InterPro" id="IPR001138">
    <property type="entry name" value="Zn2Cys6_DnaBD"/>
</dbReference>
<evidence type="ECO:0000256" key="1">
    <source>
        <dbReference type="ARBA" id="ARBA00004123"/>
    </source>
</evidence>
<feature type="compositionally biased region" description="Polar residues" evidence="8">
    <location>
        <begin position="831"/>
        <end position="852"/>
    </location>
</feature>
<dbReference type="AlphaFoldDB" id="A0A420YMI7"/>